<dbReference type="RefSeq" id="WP_029426772.1">
    <property type="nucleotide sequence ID" value="NZ_CAXSKE010000002.1"/>
</dbReference>
<evidence type="ECO:0000313" key="5">
    <source>
        <dbReference type="Proteomes" id="UP000061809"/>
    </source>
</evidence>
<reference evidence="2 5" key="1">
    <citation type="journal article" date="2015" name="Science">
        <title>Genetic determinants of in vivo fitness and diet responsiveness in multiple human gut Bacteroides.</title>
        <authorList>
            <person name="Wu M."/>
            <person name="McNulty N.P."/>
            <person name="Rodionov D.A."/>
            <person name="Khoroshkin M.S."/>
            <person name="Griffin N.W."/>
            <person name="Cheng J."/>
            <person name="Latreille P."/>
            <person name="Kerstetter R.A."/>
            <person name="Terrapon N."/>
            <person name="Henrissat B."/>
            <person name="Osterman A.L."/>
            <person name="Gordon J.I."/>
        </authorList>
    </citation>
    <scope>NUCLEOTIDE SEQUENCE [LARGE SCALE GENOMIC DNA]</scope>
    <source>
        <strain evidence="2 5">WH2</strain>
    </source>
</reference>
<reference evidence="4" key="3">
    <citation type="submission" date="2023-08" db="EMBL/GenBank/DDBJ databases">
        <title>Reintroducing virulent viruses to syntetic microbiomes.</title>
        <authorList>
            <person name="Wilde J."/>
            <person name="Boyes R."/>
            <person name="Robinson A.V."/>
            <person name="Daisley B.A."/>
            <person name="Allen-Vercoe E."/>
        </authorList>
    </citation>
    <scope>NUCLEOTIDE SEQUENCE</scope>
    <source>
        <strain evidence="4">225I_12FAA</strain>
    </source>
</reference>
<dbReference type="Proteomes" id="UP000325055">
    <property type="component" value="Unassembled WGS sequence"/>
</dbReference>
<sequence>MKHYFVDTNVVIDMLADREGYADAACELFDAAGRGEVHLSICALSYSTIYYILRKYAGKENAISSLRDLTDYVSILPVDAEVIRKALYSEFSDYEDAIQHYAALQDASVEGIITRNIKDYRYSDIPVLLPTEFHK</sequence>
<dbReference type="EMBL" id="JAVSNH010000001">
    <property type="protein sequence ID" value="MDT4511503.1"/>
    <property type="molecule type" value="Genomic_DNA"/>
</dbReference>
<feature type="domain" description="PIN" evidence="1">
    <location>
        <begin position="5"/>
        <end position="118"/>
    </location>
</feature>
<dbReference type="InterPro" id="IPR029060">
    <property type="entry name" value="PIN-like_dom_sf"/>
</dbReference>
<dbReference type="GeneID" id="66308110"/>
<dbReference type="Pfam" id="PF13470">
    <property type="entry name" value="PIN_3"/>
    <property type="match status" value="1"/>
</dbReference>
<dbReference type="Gene3D" id="3.40.50.1010">
    <property type="entry name" value="5'-nuclease"/>
    <property type="match status" value="1"/>
</dbReference>
<dbReference type="InterPro" id="IPR002716">
    <property type="entry name" value="PIN_dom"/>
</dbReference>
<evidence type="ECO:0000259" key="1">
    <source>
        <dbReference type="Pfam" id="PF13470"/>
    </source>
</evidence>
<dbReference type="Proteomes" id="UP001266995">
    <property type="component" value="Unassembled WGS sequence"/>
</dbReference>
<dbReference type="EMBL" id="VVYW01000022">
    <property type="protein sequence ID" value="KAA5404561.1"/>
    <property type="molecule type" value="Genomic_DNA"/>
</dbReference>
<evidence type="ECO:0000313" key="6">
    <source>
        <dbReference type="Proteomes" id="UP000325055"/>
    </source>
</evidence>
<proteinExistence type="predicted"/>
<reference evidence="3 6" key="2">
    <citation type="journal article" date="2019" name="Nat. Med.">
        <title>A library of human gut bacterial isolates paired with longitudinal multiomics data enables mechanistic microbiome research.</title>
        <authorList>
            <person name="Poyet M."/>
            <person name="Groussin M."/>
            <person name="Gibbons S.M."/>
            <person name="Avila-Pacheco J."/>
            <person name="Jiang X."/>
            <person name="Kearney S.M."/>
            <person name="Perrotta A.R."/>
            <person name="Berdy B."/>
            <person name="Zhao S."/>
            <person name="Lieberman T.D."/>
            <person name="Swanson P.K."/>
            <person name="Smith M."/>
            <person name="Roesemann S."/>
            <person name="Alexander J.E."/>
            <person name="Rich S.A."/>
            <person name="Livny J."/>
            <person name="Vlamakis H."/>
            <person name="Clish C."/>
            <person name="Bullock K."/>
            <person name="Deik A."/>
            <person name="Scott J."/>
            <person name="Pierce K.A."/>
            <person name="Xavier R.J."/>
            <person name="Alm E.J."/>
        </authorList>
    </citation>
    <scope>NUCLEOTIDE SEQUENCE [LARGE SCALE GENOMIC DNA]</scope>
    <source>
        <strain evidence="3 6">BIOML-A7</strain>
    </source>
</reference>
<gene>
    <name evidence="2" type="ORF">BcellWH2_00483</name>
    <name evidence="3" type="ORF">F2Y86_21755</name>
    <name evidence="4" type="ORF">RO785_10980</name>
</gene>
<evidence type="ECO:0000313" key="4">
    <source>
        <dbReference type="EMBL" id="MDT4511503.1"/>
    </source>
</evidence>
<dbReference type="Proteomes" id="UP000061809">
    <property type="component" value="Chromosome"/>
</dbReference>
<dbReference type="EMBL" id="CP012801">
    <property type="protein sequence ID" value="ALJ57751.1"/>
    <property type="molecule type" value="Genomic_DNA"/>
</dbReference>
<dbReference type="PATRIC" id="fig|246787.4.peg.504"/>
<protein>
    <submittedName>
        <fullName evidence="3">PIN domain-containing protein</fullName>
    </submittedName>
</protein>
<name>A0A0P0GAM9_9BACE</name>
<accession>A0A0P0GAM9</accession>
<evidence type="ECO:0000313" key="2">
    <source>
        <dbReference type="EMBL" id="ALJ57751.1"/>
    </source>
</evidence>
<dbReference type="SUPFAM" id="SSF88723">
    <property type="entry name" value="PIN domain-like"/>
    <property type="match status" value="1"/>
</dbReference>
<dbReference type="KEGG" id="bcel:BcellWH2_00483"/>
<dbReference type="AlphaFoldDB" id="A0A0P0GAM9"/>
<organism evidence="2 5">
    <name type="scientific">Bacteroides cellulosilyticus</name>
    <dbReference type="NCBI Taxonomy" id="246787"/>
    <lineage>
        <taxon>Bacteria</taxon>
        <taxon>Pseudomonadati</taxon>
        <taxon>Bacteroidota</taxon>
        <taxon>Bacteroidia</taxon>
        <taxon>Bacteroidales</taxon>
        <taxon>Bacteroidaceae</taxon>
        <taxon>Bacteroides</taxon>
    </lineage>
</organism>
<evidence type="ECO:0000313" key="3">
    <source>
        <dbReference type="EMBL" id="KAA5404561.1"/>
    </source>
</evidence>